<sequence length="289" mass="31825">MRFSTTLIASMAVILPVLASAKGATEQALLKTAENAVPGESALFTTYTGKKTPLASNYTQVINATGTGEPGQDDLLFQNLLAAEWVIYTFYQQAVETFNTSSFTKLGFPNTTYERIREIRNNEAGHARIFQDSISKNSLKPGPCKYSFGFGDNAMEFLALQVYIEVASQAFLTGLQLQADLNVSRATLMAIGQVEARHNTWALIENWKVSPFSGPSDTTYPYANQILDMTNSFVTSCPSENPEYPSPRQNLPQMVFWANGTTATPGSQIQPYFYQSANQPKFQTGKEAL</sequence>
<protein>
    <recommendedName>
        <fullName evidence="4">Protein rds1</fullName>
    </recommendedName>
</protein>
<name>A0AAD6D0L8_9EURO</name>
<evidence type="ECO:0000256" key="1">
    <source>
        <dbReference type="SAM" id="SignalP"/>
    </source>
</evidence>
<evidence type="ECO:0000313" key="2">
    <source>
        <dbReference type="EMBL" id="KAJ5546850.1"/>
    </source>
</evidence>
<accession>A0AAD6D0L8</accession>
<comment type="caution">
    <text evidence="2">The sequence shown here is derived from an EMBL/GenBank/DDBJ whole genome shotgun (WGS) entry which is preliminary data.</text>
</comment>
<evidence type="ECO:0008006" key="4">
    <source>
        <dbReference type="Google" id="ProtNLM"/>
    </source>
</evidence>
<keyword evidence="1" id="KW-0732">Signal</keyword>
<evidence type="ECO:0000313" key="3">
    <source>
        <dbReference type="Proteomes" id="UP001220324"/>
    </source>
</evidence>
<feature type="chain" id="PRO_5041998394" description="Protein rds1" evidence="1">
    <location>
        <begin position="20"/>
        <end position="289"/>
    </location>
</feature>
<organism evidence="2 3">
    <name type="scientific">Penicillium frequentans</name>
    <dbReference type="NCBI Taxonomy" id="3151616"/>
    <lineage>
        <taxon>Eukaryota</taxon>
        <taxon>Fungi</taxon>
        <taxon>Dikarya</taxon>
        <taxon>Ascomycota</taxon>
        <taxon>Pezizomycotina</taxon>
        <taxon>Eurotiomycetes</taxon>
        <taxon>Eurotiomycetidae</taxon>
        <taxon>Eurotiales</taxon>
        <taxon>Aspergillaceae</taxon>
        <taxon>Penicillium</taxon>
    </lineage>
</organism>
<dbReference type="AlphaFoldDB" id="A0AAD6D0L8"/>
<dbReference type="InterPro" id="IPR009078">
    <property type="entry name" value="Ferritin-like_SF"/>
</dbReference>
<dbReference type="SUPFAM" id="SSF47240">
    <property type="entry name" value="Ferritin-like"/>
    <property type="match status" value="1"/>
</dbReference>
<keyword evidence="3" id="KW-1185">Reference proteome</keyword>
<proteinExistence type="predicted"/>
<gene>
    <name evidence="2" type="ORF">N7494_004435</name>
</gene>
<dbReference type="Proteomes" id="UP001220324">
    <property type="component" value="Unassembled WGS sequence"/>
</dbReference>
<dbReference type="EMBL" id="JAQIZZ010000003">
    <property type="protein sequence ID" value="KAJ5546850.1"/>
    <property type="molecule type" value="Genomic_DNA"/>
</dbReference>
<dbReference type="Pfam" id="PF13668">
    <property type="entry name" value="Ferritin_2"/>
    <property type="match status" value="1"/>
</dbReference>
<reference evidence="2 3" key="1">
    <citation type="journal article" date="2023" name="IMA Fungus">
        <title>Comparative genomic study of the Penicillium genus elucidates a diverse pangenome and 15 lateral gene transfer events.</title>
        <authorList>
            <person name="Petersen C."/>
            <person name="Sorensen T."/>
            <person name="Nielsen M.R."/>
            <person name="Sondergaard T.E."/>
            <person name="Sorensen J.L."/>
            <person name="Fitzpatrick D.A."/>
            <person name="Frisvad J.C."/>
            <person name="Nielsen K.L."/>
        </authorList>
    </citation>
    <scope>NUCLEOTIDE SEQUENCE [LARGE SCALE GENOMIC DNA]</scope>
    <source>
        <strain evidence="2 3">IBT 35679</strain>
    </source>
</reference>
<feature type="signal peptide" evidence="1">
    <location>
        <begin position="1"/>
        <end position="19"/>
    </location>
</feature>